<feature type="signal peptide" evidence="2">
    <location>
        <begin position="1"/>
        <end position="23"/>
    </location>
</feature>
<gene>
    <name evidence="4" type="ORF">C1SCF055_LOCUS11386</name>
</gene>
<dbReference type="Proteomes" id="UP001152797">
    <property type="component" value="Unassembled WGS sequence"/>
</dbReference>
<feature type="transmembrane region" description="Helical" evidence="1">
    <location>
        <begin position="781"/>
        <end position="802"/>
    </location>
</feature>
<feature type="transmembrane region" description="Helical" evidence="1">
    <location>
        <begin position="645"/>
        <end position="668"/>
    </location>
</feature>
<dbReference type="PANTHER" id="PTHR46967:SF2">
    <property type="entry name" value="SUSHI, VON WILLEBRAND FACTOR TYPE A, EGF AND PENTRAXIN DOMAIN-CONTAINING PROTEIN 1-LIKE"/>
    <property type="match status" value="1"/>
</dbReference>
<evidence type="ECO:0000256" key="1">
    <source>
        <dbReference type="SAM" id="Phobius"/>
    </source>
</evidence>
<sequence>MIFLGGLPGLGVFILFLTALCRAELCLPNGIPEGQRLYVLNASNEQSPIRLTIFAWRSSIVTSQIAQILISEVLGYHALVTPETIFDTTAGISRLAGCESSDCQVKTSRTDVVLDTWLSPVFPFWQGFLAQNPQVAEDLGSMGYQGGDGLYIKGSVLESAANAGLALEYYKSYNMSFHQPYKYFDTLWDLPEADLEPCNGSFLGWPLEPTDSEKMKNYLDWTGDVDGVVERNGQYSANCQLPAFWIAPACRHNYTQCIPVMQNGPGYMVVLMQWSVAYGIPMALTHGTTGTNVMKAIRNQRILYYWFEPDETLLDLRHARLILPPHSAAGWLKGDFRTGGEEVYIAKLANVGLQISAPRVRTFVQKMKLEVGELLDMLATTAINSTADQKLQILGDAACQWVKTKSDIWGKWMPVKTDCSAGYGLVDVQGLPVASLAEAVDCQVCAAGRFSEVFTQDGRQTYRCQECEVGFHQSGFGQSQCIQCEAGTFAAAVGQATCSPCERGTYVSSTGATGCSSCGAEELWTTSKAVQAGGQEKWIEFEGATSAGSCHCVEGRHLSAGQCEICIEGASCPGSGVPTLLPGFYSTLGDPGAVLRCFGNSLRCPGGAPETCAEGRDPSSPACSSCLPGLQPIGEQCMPCKGGDYIKLVALTLLVLVGTGILHIVLALTDRTSGSYRSALLGAALCANQLITCAQLFVVMEQIQDITWSEPFLSFLEFFRVLSLERLLDSVKTLSCVARISPEMNFLIRNLMVPASFTIGPVVAQFTMSRTSFAKTSSWSCLLKTFGFLFLLFYISLCSSFVDPFRCNVHPNDSLTMQTAHDVFCNFSGTHLTLCWMSSLICLLPVSFLVMCTYLLWVILPRRVRVANAAFIRACSFLVLRFKPGYESFTLAFLLRNVLFVLTPMMHSSISLFVMGNLLALTAVSVAYFKPWRSDLASVVDVLVSSALLSVLLMGALTVNDSDPKPLMVLCTVCGSLIICALIMGALYSILQHIASKFRKKFAFFLSHHRTASAAYARLLRMELRQRGSQFTAFLDSDHLTDLTRLFSYVSSDTQTFVLLGTPSVLKRKWCMGELVMARIANVDTVVLSFPDFDLPDESFVRNYARLVPEIKELSMYGLGLSEVHDTLRWLSTVTNYPIASQFSKEGVVATVGQLTNTVTQEFQQGHTTEYAILADPGNMEAMATAEVMGTFLTRLIPERGQATRVFTADSNVSRTDTRLILVCSQDCFRSNHIARWLLQARVVPSCQLLPVLADERFQLPRRHGGSLQENVVCPAGIDEGAYLQVIKAVFLEVALPFIPAQSSEVDLCIRSRQVASRLYGDLKPLSTKLLIVGGAPEPEATQPEAISGTDSSNASLHLLTRQSQHVSEDVEAALRSEMVTKSF</sequence>
<feature type="domain" description="Tyrosine-protein kinase ephrin type A/B receptor-like" evidence="3">
    <location>
        <begin position="487"/>
        <end position="522"/>
    </location>
</feature>
<keyword evidence="5" id="KW-0418">Kinase</keyword>
<feature type="transmembrane region" description="Helical" evidence="1">
    <location>
        <begin position="936"/>
        <end position="955"/>
    </location>
</feature>
<accession>A0A9P1C2D1</accession>
<keyword evidence="6" id="KW-1185">Reference proteome</keyword>
<evidence type="ECO:0000256" key="2">
    <source>
        <dbReference type="SAM" id="SignalP"/>
    </source>
</evidence>
<feature type="transmembrane region" description="Helical" evidence="1">
    <location>
        <begin position="967"/>
        <end position="991"/>
    </location>
</feature>
<name>A0A9P1C2D1_9DINO</name>
<feature type="transmembrane region" description="Helical" evidence="1">
    <location>
        <begin position="836"/>
        <end position="859"/>
    </location>
</feature>
<dbReference type="InterPro" id="IPR009030">
    <property type="entry name" value="Growth_fac_rcpt_cys_sf"/>
</dbReference>
<dbReference type="SUPFAM" id="SSF57184">
    <property type="entry name" value="Growth factor receptor domain"/>
    <property type="match status" value="1"/>
</dbReference>
<dbReference type="PANTHER" id="PTHR46967">
    <property type="entry name" value="INSULIN-LIKE GROWTH FACTOR BINDING PROTEIN,N-TERMINAL"/>
    <property type="match status" value="1"/>
</dbReference>
<protein>
    <submittedName>
        <fullName evidence="5">Tyrosine-protein kinase ephrin type A/B receptor-like domain-containing protein</fullName>
    </submittedName>
</protein>
<keyword evidence="5" id="KW-0675">Receptor</keyword>
<evidence type="ECO:0000313" key="6">
    <source>
        <dbReference type="Proteomes" id="UP001152797"/>
    </source>
</evidence>
<reference evidence="4" key="1">
    <citation type="submission" date="2022-10" db="EMBL/GenBank/DDBJ databases">
        <authorList>
            <person name="Chen Y."/>
            <person name="Dougan E. K."/>
            <person name="Chan C."/>
            <person name="Rhodes N."/>
            <person name="Thang M."/>
        </authorList>
    </citation>
    <scope>NUCLEOTIDE SEQUENCE</scope>
</reference>
<dbReference type="EMBL" id="CAMXCT020000836">
    <property type="protein sequence ID" value="CAL1137179.1"/>
    <property type="molecule type" value="Genomic_DNA"/>
</dbReference>
<dbReference type="EMBL" id="CAMXCT010000836">
    <property type="protein sequence ID" value="CAI3983804.1"/>
    <property type="molecule type" value="Genomic_DNA"/>
</dbReference>
<dbReference type="Pfam" id="PF07699">
    <property type="entry name" value="Ephrin_rec_like"/>
    <property type="match status" value="1"/>
</dbReference>
<dbReference type="SMART" id="SM01411">
    <property type="entry name" value="Ephrin_rec_like"/>
    <property type="match status" value="1"/>
</dbReference>
<evidence type="ECO:0000313" key="4">
    <source>
        <dbReference type="EMBL" id="CAI3983804.1"/>
    </source>
</evidence>
<reference evidence="5 6" key="2">
    <citation type="submission" date="2024-05" db="EMBL/GenBank/DDBJ databases">
        <authorList>
            <person name="Chen Y."/>
            <person name="Shah S."/>
            <person name="Dougan E. K."/>
            <person name="Thang M."/>
            <person name="Chan C."/>
        </authorList>
    </citation>
    <scope>NUCLEOTIDE SEQUENCE [LARGE SCALE GENOMIC DNA]</scope>
</reference>
<dbReference type="Gene3D" id="3.40.50.10140">
    <property type="entry name" value="Toll/interleukin-1 receptor homology (TIR) domain"/>
    <property type="match status" value="1"/>
</dbReference>
<keyword evidence="1" id="KW-1133">Transmembrane helix</keyword>
<dbReference type="GO" id="GO:0016301">
    <property type="term" value="F:kinase activity"/>
    <property type="evidence" value="ECO:0007669"/>
    <property type="project" value="UniProtKB-KW"/>
</dbReference>
<dbReference type="OrthoDB" id="443157at2759"/>
<feature type="transmembrane region" description="Helical" evidence="1">
    <location>
        <begin position="906"/>
        <end position="929"/>
    </location>
</feature>
<keyword evidence="1" id="KW-0812">Transmembrane</keyword>
<proteinExistence type="predicted"/>
<keyword evidence="2" id="KW-0732">Signal</keyword>
<evidence type="ECO:0000259" key="3">
    <source>
        <dbReference type="Pfam" id="PF07699"/>
    </source>
</evidence>
<comment type="caution">
    <text evidence="4">The sequence shown here is derived from an EMBL/GenBank/DDBJ whole genome shotgun (WGS) entry which is preliminary data.</text>
</comment>
<dbReference type="InterPro" id="IPR035897">
    <property type="entry name" value="Toll_tir_struct_dom_sf"/>
</dbReference>
<dbReference type="InterPro" id="IPR011641">
    <property type="entry name" value="Tyr-kin_ephrin_A/B_rcpt-like"/>
</dbReference>
<dbReference type="EMBL" id="CAMXCT030000836">
    <property type="protein sequence ID" value="CAL4771116.1"/>
    <property type="molecule type" value="Genomic_DNA"/>
</dbReference>
<feature type="chain" id="PRO_5043270036" evidence="2">
    <location>
        <begin position="24"/>
        <end position="1384"/>
    </location>
</feature>
<evidence type="ECO:0000313" key="5">
    <source>
        <dbReference type="EMBL" id="CAL4771116.1"/>
    </source>
</evidence>
<keyword evidence="1" id="KW-0472">Membrane</keyword>
<keyword evidence="5" id="KW-0808">Transferase</keyword>
<organism evidence="4">
    <name type="scientific">Cladocopium goreaui</name>
    <dbReference type="NCBI Taxonomy" id="2562237"/>
    <lineage>
        <taxon>Eukaryota</taxon>
        <taxon>Sar</taxon>
        <taxon>Alveolata</taxon>
        <taxon>Dinophyceae</taxon>
        <taxon>Suessiales</taxon>
        <taxon>Symbiodiniaceae</taxon>
        <taxon>Cladocopium</taxon>
    </lineage>
</organism>